<comment type="similarity">
    <text evidence="4">In the C-terminal section; belongs to the PEP-utilizing enzyme family.</text>
</comment>
<evidence type="ECO:0000256" key="3">
    <source>
        <dbReference type="ARBA" id="ARBA00004997"/>
    </source>
</evidence>
<evidence type="ECO:0000256" key="15">
    <source>
        <dbReference type="ARBA" id="ARBA00023152"/>
    </source>
</evidence>
<dbReference type="InterPro" id="IPR036918">
    <property type="entry name" value="Pyrv_Knase_C_sf"/>
</dbReference>
<name>A0A1M6RI04_9FIRM</name>
<dbReference type="UniPathway" id="UPA00109">
    <property type="reaction ID" value="UER00188"/>
</dbReference>
<evidence type="ECO:0000259" key="19">
    <source>
        <dbReference type="Pfam" id="PF00224"/>
    </source>
</evidence>
<evidence type="ECO:0000256" key="18">
    <source>
        <dbReference type="RuleBase" id="RU000504"/>
    </source>
</evidence>
<evidence type="ECO:0000256" key="5">
    <source>
        <dbReference type="ARBA" id="ARBA00008663"/>
    </source>
</evidence>
<keyword evidence="10" id="KW-0547">Nucleotide-binding</keyword>
<evidence type="ECO:0000256" key="17">
    <source>
        <dbReference type="NCBIfam" id="TIGR01064"/>
    </source>
</evidence>
<dbReference type="EC" id="2.7.1.40" evidence="6 17"/>
<comment type="similarity">
    <text evidence="5 18">Belongs to the pyruvate kinase family.</text>
</comment>
<keyword evidence="8 18" id="KW-0808">Transferase</keyword>
<evidence type="ECO:0000259" key="21">
    <source>
        <dbReference type="Pfam" id="PF02887"/>
    </source>
</evidence>
<feature type="domain" description="Pyruvate kinase barrel" evidence="19">
    <location>
        <begin position="1"/>
        <end position="324"/>
    </location>
</feature>
<evidence type="ECO:0000256" key="9">
    <source>
        <dbReference type="ARBA" id="ARBA00022723"/>
    </source>
</evidence>
<evidence type="ECO:0000313" key="23">
    <source>
        <dbReference type="Proteomes" id="UP000184082"/>
    </source>
</evidence>
<dbReference type="RefSeq" id="WP_072967767.1">
    <property type="nucleotide sequence ID" value="NZ_FRAJ01000014.1"/>
</dbReference>
<dbReference type="InterPro" id="IPR015806">
    <property type="entry name" value="Pyrv_Knase_insert_dom_sf"/>
</dbReference>
<dbReference type="Gene3D" id="3.20.20.60">
    <property type="entry name" value="Phosphoenolpyruvate-binding domains"/>
    <property type="match status" value="1"/>
</dbReference>
<dbReference type="PRINTS" id="PR01050">
    <property type="entry name" value="PYRUVTKNASE"/>
</dbReference>
<dbReference type="PROSITE" id="PS00110">
    <property type="entry name" value="PYRUVATE_KINASE"/>
    <property type="match status" value="1"/>
</dbReference>
<dbReference type="GO" id="GO:0016301">
    <property type="term" value="F:kinase activity"/>
    <property type="evidence" value="ECO:0007669"/>
    <property type="project" value="UniProtKB-KW"/>
</dbReference>
<gene>
    <name evidence="22" type="ORF">SAMN02745883_01804</name>
</gene>
<keyword evidence="14" id="KW-0630">Potassium</keyword>
<dbReference type="STRING" id="1121266.SAMN02745883_01804"/>
<keyword evidence="23" id="KW-1185">Reference proteome</keyword>
<evidence type="ECO:0000256" key="14">
    <source>
        <dbReference type="ARBA" id="ARBA00022958"/>
    </source>
</evidence>
<dbReference type="Gene3D" id="2.40.33.10">
    <property type="entry name" value="PK beta-barrel domain-like"/>
    <property type="match status" value="1"/>
</dbReference>
<dbReference type="NCBIfam" id="TIGR01064">
    <property type="entry name" value="pyruv_kin"/>
    <property type="match status" value="1"/>
</dbReference>
<evidence type="ECO:0000256" key="2">
    <source>
        <dbReference type="ARBA" id="ARBA00001958"/>
    </source>
</evidence>
<evidence type="ECO:0000256" key="12">
    <source>
        <dbReference type="ARBA" id="ARBA00022840"/>
    </source>
</evidence>
<sequence length="585" mass="63421">MKKTKIVCTIGPASESKEIFTELVKNGLNVARLNFSHGSHDEHLKRINMIKEVREELEIPVAILLDTKGPEIRTGDFAEGIVELIEGQEFTLTTEKVLGDKERCHITYDKLPMDVKKGDKILIDDGLIELEVIDVPNDKEIKCIVKNGGVVKNKKGVNVPGVKINLPAITEKDIKDIEFGLANDIDFIAASFIRKADDVHEIRKILEKNNAHHVQIISKIENQEGVENIDEIIEVSDGIMVARGDLGVEIPTEQVPLVQKMIIEKCNKIGKPVITATQMLDSMIRNPRPTRAEVTDVANAIFDGTDAIMLSGETAAGKYPIEAVKTMTNIAKTTENSLDYDAILTSKGLNKEISITYAVSHATCTTANDLGASAIITATSSGFTARMVSKFRPKAPIIAATTCERIQRRMLLIWGVKPILMKQVKSTDEVFELSVQKAKEHGYIKDGDLVVITAGIPVGVAGATNLIKVHIVGEVLIKGTGIGKFSATGKVCVATNAVEIKEKFEEGDILVTTSTDKDMMEYIEKSAGIIVEEGGLSSHAAIVGLSLEKPVIVGAVNATSQLVDGQIVTVDSIRGLVYSGKARVL</sequence>
<dbReference type="PANTHER" id="PTHR11817">
    <property type="entry name" value="PYRUVATE KINASE"/>
    <property type="match status" value="1"/>
</dbReference>
<dbReference type="NCBIfam" id="NF004491">
    <property type="entry name" value="PRK05826.1"/>
    <property type="match status" value="1"/>
</dbReference>
<dbReference type="EMBL" id="FRAJ01000014">
    <property type="protein sequence ID" value="SHK32060.1"/>
    <property type="molecule type" value="Genomic_DNA"/>
</dbReference>
<keyword evidence="9" id="KW-0479">Metal-binding</keyword>
<dbReference type="InterPro" id="IPR015795">
    <property type="entry name" value="Pyrv_Knase_C"/>
</dbReference>
<dbReference type="Proteomes" id="UP000184082">
    <property type="component" value="Unassembled WGS sequence"/>
</dbReference>
<evidence type="ECO:0000256" key="1">
    <source>
        <dbReference type="ARBA" id="ARBA00001946"/>
    </source>
</evidence>
<dbReference type="Pfam" id="PF02887">
    <property type="entry name" value="PK_C"/>
    <property type="match status" value="1"/>
</dbReference>
<keyword evidence="16 22" id="KW-0670">Pyruvate</keyword>
<dbReference type="InterPro" id="IPR036637">
    <property type="entry name" value="Phosphohistidine_dom_sf"/>
</dbReference>
<dbReference type="GO" id="GO:0004743">
    <property type="term" value="F:pyruvate kinase activity"/>
    <property type="evidence" value="ECO:0007669"/>
    <property type="project" value="UniProtKB-UniRule"/>
</dbReference>
<dbReference type="GO" id="GO:0006950">
    <property type="term" value="P:response to stress"/>
    <property type="evidence" value="ECO:0007669"/>
    <property type="project" value="UniProtKB-ARBA"/>
</dbReference>
<protein>
    <recommendedName>
        <fullName evidence="7 17">Pyruvate kinase</fullName>
        <ecNumber evidence="6 17">2.7.1.40</ecNumber>
    </recommendedName>
</protein>
<reference evidence="22 23" key="1">
    <citation type="submission" date="2016-11" db="EMBL/GenBank/DDBJ databases">
        <authorList>
            <person name="Jaros S."/>
            <person name="Januszkiewicz K."/>
            <person name="Wedrychowicz H."/>
        </authorList>
    </citation>
    <scope>NUCLEOTIDE SEQUENCE [LARGE SCALE GENOMIC DNA]</scope>
    <source>
        <strain evidence="22 23">DSM 14501</strain>
    </source>
</reference>
<dbReference type="GO" id="GO:0000287">
    <property type="term" value="F:magnesium ion binding"/>
    <property type="evidence" value="ECO:0007669"/>
    <property type="project" value="UniProtKB-UniRule"/>
</dbReference>
<dbReference type="FunFam" id="2.40.33.10:FF:000001">
    <property type="entry name" value="Pyruvate kinase"/>
    <property type="match status" value="1"/>
</dbReference>
<dbReference type="SUPFAM" id="SSF52009">
    <property type="entry name" value="Phosphohistidine domain"/>
    <property type="match status" value="1"/>
</dbReference>
<comment type="pathway">
    <text evidence="3 18">Carbohydrate degradation; glycolysis; pyruvate from D-glyceraldehyde 3-phosphate: step 5/5.</text>
</comment>
<keyword evidence="15 18" id="KW-0324">Glycolysis</keyword>
<dbReference type="AlphaFoldDB" id="A0A1M6RI04"/>
<evidence type="ECO:0000313" key="22">
    <source>
        <dbReference type="EMBL" id="SHK32060.1"/>
    </source>
</evidence>
<dbReference type="Pfam" id="PF00224">
    <property type="entry name" value="PK"/>
    <property type="match status" value="1"/>
</dbReference>
<evidence type="ECO:0000256" key="13">
    <source>
        <dbReference type="ARBA" id="ARBA00022842"/>
    </source>
</evidence>
<dbReference type="InterPro" id="IPR015793">
    <property type="entry name" value="Pyrv_Knase_brl"/>
</dbReference>
<dbReference type="InterPro" id="IPR040442">
    <property type="entry name" value="Pyrv_kinase-like_dom_sf"/>
</dbReference>
<keyword evidence="12" id="KW-0067">ATP-binding</keyword>
<feature type="domain" description="PEP-utilising enzyme mobile" evidence="20">
    <location>
        <begin position="504"/>
        <end position="575"/>
    </location>
</feature>
<dbReference type="InterPro" id="IPR015813">
    <property type="entry name" value="Pyrv/PenolPyrv_kinase-like_dom"/>
</dbReference>
<dbReference type="SUPFAM" id="SSF52935">
    <property type="entry name" value="PK C-terminal domain-like"/>
    <property type="match status" value="1"/>
</dbReference>
<proteinExistence type="inferred from homology"/>
<dbReference type="Gene3D" id="3.50.30.10">
    <property type="entry name" value="Phosphohistidine domain"/>
    <property type="match status" value="1"/>
</dbReference>
<evidence type="ECO:0000256" key="6">
    <source>
        <dbReference type="ARBA" id="ARBA00012142"/>
    </source>
</evidence>
<dbReference type="SUPFAM" id="SSF51621">
    <property type="entry name" value="Phosphoenolpyruvate/pyruvate domain"/>
    <property type="match status" value="1"/>
</dbReference>
<dbReference type="FunFam" id="3.20.20.60:FF:000001">
    <property type="entry name" value="Pyruvate kinase"/>
    <property type="match status" value="1"/>
</dbReference>
<dbReference type="Pfam" id="PF00391">
    <property type="entry name" value="PEP-utilizers"/>
    <property type="match status" value="1"/>
</dbReference>
<dbReference type="InterPro" id="IPR011037">
    <property type="entry name" value="Pyrv_Knase-like_insert_dom_sf"/>
</dbReference>
<dbReference type="InterPro" id="IPR008279">
    <property type="entry name" value="PEP-util_enz_mobile_dom"/>
</dbReference>
<comment type="cofactor">
    <cofactor evidence="2">
        <name>K(+)</name>
        <dbReference type="ChEBI" id="CHEBI:29103"/>
    </cofactor>
</comment>
<dbReference type="GO" id="GO:0030955">
    <property type="term" value="F:potassium ion binding"/>
    <property type="evidence" value="ECO:0007669"/>
    <property type="project" value="UniProtKB-UniRule"/>
</dbReference>
<evidence type="ECO:0000256" key="8">
    <source>
        <dbReference type="ARBA" id="ARBA00022679"/>
    </source>
</evidence>
<keyword evidence="11 18" id="KW-0418">Kinase</keyword>
<evidence type="ECO:0000259" key="20">
    <source>
        <dbReference type="Pfam" id="PF00391"/>
    </source>
</evidence>
<dbReference type="Gene3D" id="3.40.1380.20">
    <property type="entry name" value="Pyruvate kinase, C-terminal domain"/>
    <property type="match status" value="1"/>
</dbReference>
<comment type="cofactor">
    <cofactor evidence="1">
        <name>Mg(2+)</name>
        <dbReference type="ChEBI" id="CHEBI:18420"/>
    </cofactor>
</comment>
<dbReference type="NCBIfam" id="NF004978">
    <property type="entry name" value="PRK06354.1"/>
    <property type="match status" value="1"/>
</dbReference>
<dbReference type="GO" id="GO:0005524">
    <property type="term" value="F:ATP binding"/>
    <property type="evidence" value="ECO:0007669"/>
    <property type="project" value="UniProtKB-KW"/>
</dbReference>
<dbReference type="SUPFAM" id="SSF50800">
    <property type="entry name" value="PK beta-barrel domain-like"/>
    <property type="match status" value="1"/>
</dbReference>
<evidence type="ECO:0000256" key="4">
    <source>
        <dbReference type="ARBA" id="ARBA00006237"/>
    </source>
</evidence>
<keyword evidence="13 18" id="KW-0460">Magnesium</keyword>
<dbReference type="InterPro" id="IPR018209">
    <property type="entry name" value="Pyrv_Knase_AS"/>
</dbReference>
<evidence type="ECO:0000256" key="10">
    <source>
        <dbReference type="ARBA" id="ARBA00022741"/>
    </source>
</evidence>
<evidence type="ECO:0000256" key="16">
    <source>
        <dbReference type="ARBA" id="ARBA00023317"/>
    </source>
</evidence>
<comment type="catalytic activity">
    <reaction evidence="18">
        <text>pyruvate + ATP = phosphoenolpyruvate + ADP + H(+)</text>
        <dbReference type="Rhea" id="RHEA:18157"/>
        <dbReference type="ChEBI" id="CHEBI:15361"/>
        <dbReference type="ChEBI" id="CHEBI:15378"/>
        <dbReference type="ChEBI" id="CHEBI:30616"/>
        <dbReference type="ChEBI" id="CHEBI:58702"/>
        <dbReference type="ChEBI" id="CHEBI:456216"/>
        <dbReference type="EC" id="2.7.1.40"/>
    </reaction>
</comment>
<accession>A0A1M6RI04</accession>
<dbReference type="InterPro" id="IPR001697">
    <property type="entry name" value="Pyr_Knase"/>
</dbReference>
<evidence type="ECO:0000256" key="7">
    <source>
        <dbReference type="ARBA" id="ARBA00018587"/>
    </source>
</evidence>
<evidence type="ECO:0000256" key="11">
    <source>
        <dbReference type="ARBA" id="ARBA00022777"/>
    </source>
</evidence>
<feature type="domain" description="Pyruvate kinase C-terminal" evidence="21">
    <location>
        <begin position="358"/>
        <end position="470"/>
    </location>
</feature>
<organism evidence="22 23">
    <name type="scientific">Caminicella sporogenes DSM 14501</name>
    <dbReference type="NCBI Taxonomy" id="1121266"/>
    <lineage>
        <taxon>Bacteria</taxon>
        <taxon>Bacillati</taxon>
        <taxon>Bacillota</taxon>
        <taxon>Clostridia</taxon>
        <taxon>Peptostreptococcales</taxon>
        <taxon>Caminicellaceae</taxon>
        <taxon>Caminicella</taxon>
    </lineage>
</organism>